<dbReference type="EMBL" id="JAOCJE010000001">
    <property type="protein sequence ID" value="MDH1337868.1"/>
    <property type="molecule type" value="Genomic_DNA"/>
</dbReference>
<evidence type="ECO:0000313" key="3">
    <source>
        <dbReference type="EMBL" id="MDH1337868.1"/>
    </source>
</evidence>
<reference evidence="4 5" key="1">
    <citation type="submission" date="2018-06" db="EMBL/GenBank/DDBJ databases">
        <authorList>
            <consortium name="Pathogen Informatics"/>
            <person name="Doyle S."/>
        </authorList>
    </citation>
    <scope>NUCLEOTIDE SEQUENCE [LARGE SCALE GENOMIC DNA]</scope>
    <source>
        <strain evidence="4 5">NCTC10860</strain>
    </source>
</reference>
<gene>
    <name evidence="3" type="ORF">N5J11_00970</name>
    <name evidence="2" type="ORF">N7671_13040</name>
    <name evidence="4" type="ORF">NCTC10860_01670</name>
</gene>
<name>A0A061CPN3_ECTOL</name>
<protein>
    <submittedName>
        <fullName evidence="4">F0F1-type ATP synthase subunit beta</fullName>
    </submittedName>
</protein>
<keyword evidence="1" id="KW-0732">Signal</keyword>
<organism evidence="4 5">
    <name type="scientific">Ectopseudomonas oleovorans</name>
    <name type="common">Pseudomonas oleovorans</name>
    <dbReference type="NCBI Taxonomy" id="301"/>
    <lineage>
        <taxon>Bacteria</taxon>
        <taxon>Pseudomonadati</taxon>
        <taxon>Pseudomonadota</taxon>
        <taxon>Gammaproteobacteria</taxon>
        <taxon>Pseudomonadales</taxon>
        <taxon>Pseudomonadaceae</taxon>
        <taxon>Ectopseudomonas</taxon>
    </lineage>
</organism>
<dbReference type="EMBL" id="UGUW01000004">
    <property type="protein sequence ID" value="SUD59394.1"/>
    <property type="molecule type" value="Genomic_DNA"/>
</dbReference>
<evidence type="ECO:0000313" key="4">
    <source>
        <dbReference type="EMBL" id="SUD59394.1"/>
    </source>
</evidence>
<accession>A0A061CPN3</accession>
<sequence>MSSRRSLAFPLSALLLFVFTSLSSTLLSAAPADDLLRLHQLRLATQKSLGHFYMYNGMEGDQRYARMISESLQEGQSHLDGLGEMPGDASKALRAQLQTNWQSYRSGLQALMEAMRSQGFTDLQPVADLAENNQRIMAIGQELYQKIQQESGFSVPQLTQKSREQSLLMQNIALDYASRSASVGASFFGGGEERAIDELAGEFASKLNNLSAAQQNTPEINAALNSIGTKWRYIEKSLRNYNENTVPFLISKYSDSIIEGLEAVAAQYATNQH</sequence>
<dbReference type="EMBL" id="JAOEET010000031">
    <property type="protein sequence ID" value="MDH0568133.1"/>
    <property type="molecule type" value="Genomic_DNA"/>
</dbReference>
<proteinExistence type="predicted"/>
<dbReference type="Proteomes" id="UP000254084">
    <property type="component" value="Unassembled WGS sequence"/>
</dbReference>
<reference evidence="2" key="2">
    <citation type="submission" date="2022-09" db="EMBL/GenBank/DDBJ databases">
        <title>Intensive care unit water sources are persistently colonized with multi-drug resistant bacteria and are the site of extensive horizontal gene transfer of antibiotic resistance genes.</title>
        <authorList>
            <person name="Diorio-Toth L."/>
        </authorList>
    </citation>
    <scope>NUCLEOTIDE SEQUENCE</scope>
    <source>
        <strain evidence="3">GD03704</strain>
        <strain evidence="2">GD04000</strain>
    </source>
</reference>
<dbReference type="Proteomes" id="UP001159292">
    <property type="component" value="Unassembled WGS sequence"/>
</dbReference>
<evidence type="ECO:0000313" key="2">
    <source>
        <dbReference type="EMBL" id="MDH0568133.1"/>
    </source>
</evidence>
<feature type="chain" id="PRO_5043117708" evidence="1">
    <location>
        <begin position="30"/>
        <end position="273"/>
    </location>
</feature>
<dbReference type="AlphaFoldDB" id="A0A061CPN3"/>
<dbReference type="Proteomes" id="UP001161697">
    <property type="component" value="Unassembled WGS sequence"/>
</dbReference>
<dbReference type="RefSeq" id="WP_003462079.1">
    <property type="nucleotide sequence ID" value="NZ_CAJQNA010000161.1"/>
</dbReference>
<feature type="signal peptide" evidence="1">
    <location>
        <begin position="1"/>
        <end position="29"/>
    </location>
</feature>
<evidence type="ECO:0000256" key="1">
    <source>
        <dbReference type="SAM" id="SignalP"/>
    </source>
</evidence>
<evidence type="ECO:0000313" key="5">
    <source>
        <dbReference type="Proteomes" id="UP000254084"/>
    </source>
</evidence>